<reference evidence="2 3" key="1">
    <citation type="journal article" date="2022" name="Nat. Ecol. Evol.">
        <title>A masculinizing supergene underlies an exaggerated male reproductive morph in a spider.</title>
        <authorList>
            <person name="Hendrickx F."/>
            <person name="De Corte Z."/>
            <person name="Sonet G."/>
            <person name="Van Belleghem S.M."/>
            <person name="Kostlbacher S."/>
            <person name="Vangestel C."/>
        </authorList>
    </citation>
    <scope>NUCLEOTIDE SEQUENCE [LARGE SCALE GENOMIC DNA]</scope>
    <source>
        <strain evidence="2">W744_W776</strain>
    </source>
</reference>
<protein>
    <submittedName>
        <fullName evidence="2">Uncharacterized protein</fullName>
    </submittedName>
</protein>
<name>A0AAV6UW69_9ARAC</name>
<dbReference type="EMBL" id="JAFNEN010000249">
    <property type="protein sequence ID" value="KAG8188094.1"/>
    <property type="molecule type" value="Genomic_DNA"/>
</dbReference>
<feature type="compositionally biased region" description="Polar residues" evidence="1">
    <location>
        <begin position="1"/>
        <end position="48"/>
    </location>
</feature>
<evidence type="ECO:0000313" key="3">
    <source>
        <dbReference type="Proteomes" id="UP000827092"/>
    </source>
</evidence>
<gene>
    <name evidence="2" type="ORF">JTE90_002449</name>
</gene>
<comment type="caution">
    <text evidence="2">The sequence shown here is derived from an EMBL/GenBank/DDBJ whole genome shotgun (WGS) entry which is preliminary data.</text>
</comment>
<feature type="region of interest" description="Disordered" evidence="1">
    <location>
        <begin position="1"/>
        <end position="87"/>
    </location>
</feature>
<accession>A0AAV6UW69</accession>
<dbReference type="AlphaFoldDB" id="A0AAV6UW69"/>
<proteinExistence type="predicted"/>
<evidence type="ECO:0000313" key="2">
    <source>
        <dbReference type="EMBL" id="KAG8188094.1"/>
    </source>
</evidence>
<keyword evidence="3" id="KW-1185">Reference proteome</keyword>
<organism evidence="2 3">
    <name type="scientific">Oedothorax gibbosus</name>
    <dbReference type="NCBI Taxonomy" id="931172"/>
    <lineage>
        <taxon>Eukaryota</taxon>
        <taxon>Metazoa</taxon>
        <taxon>Ecdysozoa</taxon>
        <taxon>Arthropoda</taxon>
        <taxon>Chelicerata</taxon>
        <taxon>Arachnida</taxon>
        <taxon>Araneae</taxon>
        <taxon>Araneomorphae</taxon>
        <taxon>Entelegynae</taxon>
        <taxon>Araneoidea</taxon>
        <taxon>Linyphiidae</taxon>
        <taxon>Erigoninae</taxon>
        <taxon>Oedothorax</taxon>
    </lineage>
</organism>
<evidence type="ECO:0000256" key="1">
    <source>
        <dbReference type="SAM" id="MobiDB-lite"/>
    </source>
</evidence>
<dbReference type="Proteomes" id="UP000827092">
    <property type="component" value="Unassembled WGS sequence"/>
</dbReference>
<sequence>MTTIQNSKAALNLLSETNKSPTEPLNMNTNQHIKNTTPFLSLTAPSRKNATRGDDREIGTHGNAPRCSSAKATRRPDFRRPVITVKS</sequence>